<organism evidence="3 4">
    <name type="scientific">Daphnia sinensis</name>
    <dbReference type="NCBI Taxonomy" id="1820382"/>
    <lineage>
        <taxon>Eukaryota</taxon>
        <taxon>Metazoa</taxon>
        <taxon>Ecdysozoa</taxon>
        <taxon>Arthropoda</taxon>
        <taxon>Crustacea</taxon>
        <taxon>Branchiopoda</taxon>
        <taxon>Diplostraca</taxon>
        <taxon>Cladocera</taxon>
        <taxon>Anomopoda</taxon>
        <taxon>Daphniidae</taxon>
        <taxon>Daphnia</taxon>
        <taxon>Daphnia similis group</taxon>
    </lineage>
</organism>
<dbReference type="Pfam" id="PF19337">
    <property type="entry name" value="BAMBI_C"/>
    <property type="match status" value="1"/>
</dbReference>
<keyword evidence="4" id="KW-1185">Reference proteome</keyword>
<feature type="transmembrane region" description="Helical" evidence="1">
    <location>
        <begin position="20"/>
        <end position="44"/>
    </location>
</feature>
<proteinExistence type="predicted"/>
<dbReference type="AlphaFoldDB" id="A0AAD5LP03"/>
<accession>A0AAD5LP03</accession>
<keyword evidence="1" id="KW-1133">Transmembrane helix</keyword>
<evidence type="ECO:0000313" key="3">
    <source>
        <dbReference type="EMBL" id="KAI9565580.1"/>
    </source>
</evidence>
<dbReference type="PROSITE" id="PS51257">
    <property type="entry name" value="PROKAR_LIPOPROTEIN"/>
    <property type="match status" value="1"/>
</dbReference>
<reference evidence="3 4" key="1">
    <citation type="submission" date="2022-05" db="EMBL/GenBank/DDBJ databases">
        <title>A multi-omics perspective on studying reproductive biology in Daphnia sinensis.</title>
        <authorList>
            <person name="Jia J."/>
        </authorList>
    </citation>
    <scope>NUCLEOTIDE SEQUENCE [LARGE SCALE GENOMIC DNA]</scope>
    <source>
        <strain evidence="3 4">WSL</strain>
    </source>
</reference>
<dbReference type="EMBL" id="WJBH02000001">
    <property type="protein sequence ID" value="KAI9565580.1"/>
    <property type="molecule type" value="Genomic_DNA"/>
</dbReference>
<evidence type="ECO:0000259" key="2">
    <source>
        <dbReference type="Pfam" id="PF19337"/>
    </source>
</evidence>
<dbReference type="Proteomes" id="UP000820818">
    <property type="component" value="Linkage Group LG1"/>
</dbReference>
<comment type="caution">
    <text evidence="3">The sequence shown here is derived from an EMBL/GenBank/DDBJ whole genome shotgun (WGS) entry which is preliminary data.</text>
</comment>
<evidence type="ECO:0000256" key="1">
    <source>
        <dbReference type="SAM" id="Phobius"/>
    </source>
</evidence>
<feature type="domain" description="BMP and activin membrane-bound inhibitor C-terminal" evidence="2">
    <location>
        <begin position="17"/>
        <end position="51"/>
    </location>
</feature>
<evidence type="ECO:0000313" key="4">
    <source>
        <dbReference type="Proteomes" id="UP000820818"/>
    </source>
</evidence>
<protein>
    <recommendedName>
        <fullName evidence="2">BMP and activin membrane-bound inhibitor C-terminal domain-containing protein</fullName>
    </recommendedName>
</protein>
<keyword evidence="1" id="KW-0812">Transmembrane</keyword>
<name>A0AAD5LP03_9CRUS</name>
<keyword evidence="1" id="KW-0472">Membrane</keyword>
<sequence length="193" mass="21857">METRLFGDGQAVGNGGHDLWLKAATIAVPIAGGCILVLLVLLAIRMLRRDRENNNDVLMGNNYTLPANRNDFQIRSVWGKSRQIQHEPAYHHVPQQQQQQQQQRSGHIASINNNTSTAIISIKWRHFCTLRTTSFTCRPCRKSSRPSASCGTRAACWLKIQAFNIFETKSATRGLQTKKSIFSFKKQNIIYDD</sequence>
<gene>
    <name evidence="3" type="ORF">GHT06_009372</name>
</gene>
<dbReference type="InterPro" id="IPR045806">
    <property type="entry name" value="BAMBI_C"/>
</dbReference>